<name>A0A5B7JN14_PORTR</name>
<evidence type="ECO:0000313" key="2">
    <source>
        <dbReference type="Proteomes" id="UP000324222"/>
    </source>
</evidence>
<evidence type="ECO:0000313" key="1">
    <source>
        <dbReference type="EMBL" id="MPC93724.1"/>
    </source>
</evidence>
<dbReference type="AlphaFoldDB" id="A0A5B7JN14"/>
<dbReference type="Proteomes" id="UP000324222">
    <property type="component" value="Unassembled WGS sequence"/>
</dbReference>
<keyword evidence="2" id="KW-1185">Reference proteome</keyword>
<protein>
    <submittedName>
        <fullName evidence="1">Uncharacterized protein</fullName>
    </submittedName>
</protein>
<dbReference type="EMBL" id="VSRR010095860">
    <property type="protein sequence ID" value="MPC93724.1"/>
    <property type="molecule type" value="Genomic_DNA"/>
</dbReference>
<accession>A0A5B7JN14</accession>
<reference evidence="1 2" key="1">
    <citation type="submission" date="2019-05" db="EMBL/GenBank/DDBJ databases">
        <title>Another draft genome of Portunus trituberculatus and its Hox gene families provides insights of decapod evolution.</title>
        <authorList>
            <person name="Jeong J.-H."/>
            <person name="Song I."/>
            <person name="Kim S."/>
            <person name="Choi T."/>
            <person name="Kim D."/>
            <person name="Ryu S."/>
            <person name="Kim W."/>
        </authorList>
    </citation>
    <scope>NUCLEOTIDE SEQUENCE [LARGE SCALE GENOMIC DNA]</scope>
    <source>
        <tissue evidence="1">Muscle</tissue>
    </source>
</reference>
<sequence>MEIQKQAGSSRVYQRKVSLFSNVLISFYTICSSSLPEYELCVRRVLSLALPGEPEGVTEAERELFVRSQVNTQHRAMTRALGALLRWVSDACILLI</sequence>
<organism evidence="1 2">
    <name type="scientific">Portunus trituberculatus</name>
    <name type="common">Swimming crab</name>
    <name type="synonym">Neptunus trituberculatus</name>
    <dbReference type="NCBI Taxonomy" id="210409"/>
    <lineage>
        <taxon>Eukaryota</taxon>
        <taxon>Metazoa</taxon>
        <taxon>Ecdysozoa</taxon>
        <taxon>Arthropoda</taxon>
        <taxon>Crustacea</taxon>
        <taxon>Multicrustacea</taxon>
        <taxon>Malacostraca</taxon>
        <taxon>Eumalacostraca</taxon>
        <taxon>Eucarida</taxon>
        <taxon>Decapoda</taxon>
        <taxon>Pleocyemata</taxon>
        <taxon>Brachyura</taxon>
        <taxon>Eubrachyura</taxon>
        <taxon>Portunoidea</taxon>
        <taxon>Portunidae</taxon>
        <taxon>Portuninae</taxon>
        <taxon>Portunus</taxon>
    </lineage>
</organism>
<gene>
    <name evidence="1" type="ORF">E2C01_088864</name>
</gene>
<comment type="caution">
    <text evidence="1">The sequence shown here is derived from an EMBL/GenBank/DDBJ whole genome shotgun (WGS) entry which is preliminary data.</text>
</comment>
<proteinExistence type="predicted"/>